<accession>U4L2J4</accession>
<dbReference type="AlphaFoldDB" id="U4L2J4"/>
<gene>
    <name evidence="1" type="ORF">PCON_06075</name>
</gene>
<organism evidence="1 2">
    <name type="scientific">Pyronema omphalodes (strain CBS 100304)</name>
    <name type="common">Pyronema confluens</name>
    <dbReference type="NCBI Taxonomy" id="1076935"/>
    <lineage>
        <taxon>Eukaryota</taxon>
        <taxon>Fungi</taxon>
        <taxon>Dikarya</taxon>
        <taxon>Ascomycota</taxon>
        <taxon>Pezizomycotina</taxon>
        <taxon>Pezizomycetes</taxon>
        <taxon>Pezizales</taxon>
        <taxon>Pyronemataceae</taxon>
        <taxon>Pyronema</taxon>
    </lineage>
</organism>
<sequence length="138" mass="15899">MLGALDLKAIAARKLENQLKQWNSEEFIRCVQEVYDKTSKTDLDIRNMLIYAATSNMAEVMKFGSFCKEFERYGEFTSPLILNFHSHSAKVFEEMTSSHTAELQKVKKETKEESQSLFLKISHEKPLERPCTASQANK</sequence>
<protein>
    <submittedName>
        <fullName evidence="1">Uncharacterized protein</fullName>
    </submittedName>
</protein>
<dbReference type="Proteomes" id="UP000018144">
    <property type="component" value="Unassembled WGS sequence"/>
</dbReference>
<keyword evidence="2" id="KW-1185">Reference proteome</keyword>
<proteinExistence type="predicted"/>
<reference evidence="1 2" key="1">
    <citation type="journal article" date="2013" name="PLoS Genet.">
        <title>The genome and development-dependent transcriptomes of Pyronema confluens: a window into fungal evolution.</title>
        <authorList>
            <person name="Traeger S."/>
            <person name="Altegoer F."/>
            <person name="Freitag M."/>
            <person name="Gabaldon T."/>
            <person name="Kempken F."/>
            <person name="Kumar A."/>
            <person name="Marcet-Houben M."/>
            <person name="Poggeler S."/>
            <person name="Stajich J.E."/>
            <person name="Nowrousian M."/>
        </authorList>
    </citation>
    <scope>NUCLEOTIDE SEQUENCE [LARGE SCALE GENOMIC DNA]</scope>
    <source>
        <strain evidence="2">CBS 100304</strain>
        <tissue evidence="1">Vegetative mycelium</tissue>
    </source>
</reference>
<evidence type="ECO:0000313" key="2">
    <source>
        <dbReference type="Proteomes" id="UP000018144"/>
    </source>
</evidence>
<evidence type="ECO:0000313" key="1">
    <source>
        <dbReference type="EMBL" id="CCX06488.1"/>
    </source>
</evidence>
<name>U4L2J4_PYROM</name>
<dbReference type="EMBL" id="HF935290">
    <property type="protein sequence ID" value="CCX06488.1"/>
    <property type="molecule type" value="Genomic_DNA"/>
</dbReference>